<keyword evidence="1" id="KW-1133">Transmembrane helix</keyword>
<evidence type="ECO:0008006" key="4">
    <source>
        <dbReference type="Google" id="ProtNLM"/>
    </source>
</evidence>
<proteinExistence type="predicted"/>
<keyword evidence="1" id="KW-0472">Membrane</keyword>
<name>A0A9W9APE5_9AGAR</name>
<keyword evidence="1" id="KW-0812">Transmembrane</keyword>
<dbReference type="AlphaFoldDB" id="A0A9W9APE5"/>
<gene>
    <name evidence="2" type="ORF">J3R30DRAFT_1408509</name>
</gene>
<dbReference type="CDD" id="cd11296">
    <property type="entry name" value="O-FucT_like"/>
    <property type="match status" value="1"/>
</dbReference>
<sequence>MDFRSPPLRLSTDSEYSLNSLSFSGKEAQRVTARVKWHGILAVCLLLVVLSFVGTFAFLFWTPYSLRLSTPFSSPHDDVSSAVEDIPSAQDHIVEPSVLDPWDPKLLLNGSPTAQFRDNLKPELRYITSWPGAGWTNDVMTYANMIYLGFITDRIPVVPMFTPSHINAGATTPVPTIAFGEVFDIPRMRTLTGKAILEWSDVKASESEAVDEIGCWNVWEAVQYREHFPRRSTGPEHLNLDISYTRAPSWVKLIPDFEHDPHATFWSLARLAFPQALRENLVTPLASPLHGVSLPPDAHMLCYDYLYYVCAQQPYEYDTDYTPAWRYVAQYMHWVPSIQNLANIYLNRAFGVPEDGPTPPYIAIHVRHSDFGYQCKVPLEECFASIPVIARRVREVQDQVMEEKGIAVNHIIMTSDEKDEAWWQQVADQNWRTPDHSGTKELYSHWHPVLIDAAIQSGGVGFVGTWGSTMSIMAKRRVESWQGGITRLVKWGSVGADDH</sequence>
<dbReference type="EMBL" id="JAOTPV010000003">
    <property type="protein sequence ID" value="KAJ4485803.1"/>
    <property type="molecule type" value="Genomic_DNA"/>
</dbReference>
<evidence type="ECO:0000313" key="2">
    <source>
        <dbReference type="EMBL" id="KAJ4485803.1"/>
    </source>
</evidence>
<evidence type="ECO:0000256" key="1">
    <source>
        <dbReference type="SAM" id="Phobius"/>
    </source>
</evidence>
<comment type="caution">
    <text evidence="2">The sequence shown here is derived from an EMBL/GenBank/DDBJ whole genome shotgun (WGS) entry which is preliminary data.</text>
</comment>
<reference evidence="2" key="1">
    <citation type="submission" date="2022-08" db="EMBL/GenBank/DDBJ databases">
        <title>A Global Phylogenomic Analysis of the Shiitake Genus Lentinula.</title>
        <authorList>
            <consortium name="DOE Joint Genome Institute"/>
            <person name="Sierra-Patev S."/>
            <person name="Min B."/>
            <person name="Naranjo-Ortiz M."/>
            <person name="Looney B."/>
            <person name="Konkel Z."/>
            <person name="Slot J.C."/>
            <person name="Sakamoto Y."/>
            <person name="Steenwyk J.L."/>
            <person name="Rokas A."/>
            <person name="Carro J."/>
            <person name="Camarero S."/>
            <person name="Ferreira P."/>
            <person name="Molpeceres G."/>
            <person name="Ruiz-Duenas F.J."/>
            <person name="Serrano A."/>
            <person name="Henrissat B."/>
            <person name="Drula E."/>
            <person name="Hughes K.W."/>
            <person name="Mata J.L."/>
            <person name="Ishikawa N.K."/>
            <person name="Vargas-Isla R."/>
            <person name="Ushijima S."/>
            <person name="Smith C.A."/>
            <person name="Ahrendt S."/>
            <person name="Andreopoulos W."/>
            <person name="He G."/>
            <person name="Labutti K."/>
            <person name="Lipzen A."/>
            <person name="Ng V."/>
            <person name="Riley R."/>
            <person name="Sandor L."/>
            <person name="Barry K."/>
            <person name="Martinez A.T."/>
            <person name="Xiao Y."/>
            <person name="Gibbons J.G."/>
            <person name="Terashima K."/>
            <person name="Grigoriev I.V."/>
            <person name="Hibbett D.S."/>
        </authorList>
    </citation>
    <scope>NUCLEOTIDE SEQUENCE</scope>
    <source>
        <strain evidence="2">JLM2183</strain>
    </source>
</reference>
<dbReference type="Proteomes" id="UP001150266">
    <property type="component" value="Unassembled WGS sequence"/>
</dbReference>
<protein>
    <recommendedName>
        <fullName evidence="4">GDP-fucose protein O-fucosyltransferase</fullName>
    </recommendedName>
</protein>
<dbReference type="Gene3D" id="3.40.50.11350">
    <property type="match status" value="1"/>
</dbReference>
<organism evidence="2 3">
    <name type="scientific">Lentinula aciculospora</name>
    <dbReference type="NCBI Taxonomy" id="153920"/>
    <lineage>
        <taxon>Eukaryota</taxon>
        <taxon>Fungi</taxon>
        <taxon>Dikarya</taxon>
        <taxon>Basidiomycota</taxon>
        <taxon>Agaricomycotina</taxon>
        <taxon>Agaricomycetes</taxon>
        <taxon>Agaricomycetidae</taxon>
        <taxon>Agaricales</taxon>
        <taxon>Marasmiineae</taxon>
        <taxon>Omphalotaceae</taxon>
        <taxon>Lentinula</taxon>
    </lineage>
</organism>
<dbReference type="OrthoDB" id="423313at2759"/>
<evidence type="ECO:0000313" key="3">
    <source>
        <dbReference type="Proteomes" id="UP001150266"/>
    </source>
</evidence>
<feature type="transmembrane region" description="Helical" evidence="1">
    <location>
        <begin position="40"/>
        <end position="61"/>
    </location>
</feature>
<accession>A0A9W9APE5</accession>
<keyword evidence="3" id="KW-1185">Reference proteome</keyword>